<evidence type="ECO:0000313" key="3">
    <source>
        <dbReference type="Proteomes" id="UP000679691"/>
    </source>
</evidence>
<comment type="caution">
    <text evidence="2">The sequence shown here is derived from an EMBL/GenBank/DDBJ whole genome shotgun (WGS) entry which is preliminary data.</text>
</comment>
<protein>
    <recommendedName>
        <fullName evidence="1">DUF6808 domain-containing protein</fullName>
    </recommendedName>
</protein>
<reference evidence="2" key="1">
    <citation type="submission" date="2021-03" db="EMBL/GenBank/DDBJ databases">
        <authorList>
            <person name="Lu T."/>
            <person name="Wang Q."/>
            <person name="Han X."/>
        </authorList>
    </citation>
    <scope>NUCLEOTIDE SEQUENCE</scope>
    <source>
        <strain evidence="2">WQ 2009</strain>
    </source>
</reference>
<feature type="domain" description="DUF6808" evidence="1">
    <location>
        <begin position="182"/>
        <end position="227"/>
    </location>
</feature>
<gene>
    <name evidence="2" type="ORF">J5U18_12790</name>
</gene>
<organism evidence="2 3">
    <name type="scientific">Rhinopithecimicrobium faecis</name>
    <dbReference type="NCBI Taxonomy" id="2820698"/>
    <lineage>
        <taxon>Bacteria</taxon>
        <taxon>Pseudomonadati</taxon>
        <taxon>Bacteroidota</taxon>
        <taxon>Sphingobacteriia</taxon>
        <taxon>Sphingobacteriales</taxon>
        <taxon>Sphingobacteriaceae</taxon>
        <taxon>Rhinopithecimicrobium</taxon>
    </lineage>
</organism>
<dbReference type="AlphaFoldDB" id="A0A8T4HGF8"/>
<keyword evidence="3" id="KW-1185">Reference proteome</keyword>
<proteinExistence type="predicted"/>
<accession>A0A8T4HGF8</accession>
<dbReference type="EMBL" id="JAGKSB010000017">
    <property type="protein sequence ID" value="MBP3944418.1"/>
    <property type="molecule type" value="Genomic_DNA"/>
</dbReference>
<dbReference type="InterPro" id="IPR049214">
    <property type="entry name" value="DUF6808"/>
</dbReference>
<dbReference type="Pfam" id="PF20647">
    <property type="entry name" value="DUF6808"/>
    <property type="match status" value="1"/>
</dbReference>
<sequence>MKKSIAIFSFIVLACITALLFHKYTERNKAYENLENLYQVALKSHDVGFIEPISIKKDTALNSASVKYIPIMVSESPGNYVSKGFADTLAAALNISFNKTQSLQSMVVKLEDKIKGLLKKDSSGVNWAVMEDPTFNIRYNIDSNIFYPSVKLTLDKVNYKERKSIFHKYQYYSAIKASDSRVQISNIRDVNVEKSPSRWGLGLSAGPIYSAHGFSYGVGFGLTYDLISN</sequence>
<dbReference type="PROSITE" id="PS51257">
    <property type="entry name" value="PROKAR_LIPOPROTEIN"/>
    <property type="match status" value="1"/>
</dbReference>
<name>A0A8T4HGF8_9SPHI</name>
<evidence type="ECO:0000259" key="1">
    <source>
        <dbReference type="Pfam" id="PF20647"/>
    </source>
</evidence>
<evidence type="ECO:0000313" key="2">
    <source>
        <dbReference type="EMBL" id="MBP3944418.1"/>
    </source>
</evidence>
<dbReference type="RefSeq" id="WP_353547931.1">
    <property type="nucleotide sequence ID" value="NZ_JAGKSB010000017.1"/>
</dbReference>
<dbReference type="Proteomes" id="UP000679691">
    <property type="component" value="Unassembled WGS sequence"/>
</dbReference>